<evidence type="ECO:0000256" key="8">
    <source>
        <dbReference type="RuleBase" id="RU004075"/>
    </source>
</evidence>
<dbReference type="AlphaFoldDB" id="A0A9D1MXV5"/>
<dbReference type="Proteomes" id="UP000886748">
    <property type="component" value="Unassembled WGS sequence"/>
</dbReference>
<comment type="similarity">
    <text evidence="2 8">Belongs to the class-V pyridoxal-phosphate-dependent aminotransferase family.</text>
</comment>
<feature type="domain" description="Aminotransferase class V" evidence="10">
    <location>
        <begin position="27"/>
        <end position="329"/>
    </location>
</feature>
<evidence type="ECO:0000256" key="2">
    <source>
        <dbReference type="ARBA" id="ARBA00009236"/>
    </source>
</evidence>
<dbReference type="InterPro" id="IPR015421">
    <property type="entry name" value="PyrdxlP-dep_Trfase_major"/>
</dbReference>
<dbReference type="InterPro" id="IPR020578">
    <property type="entry name" value="Aminotrans_V_PyrdxlP_BS"/>
</dbReference>
<protein>
    <submittedName>
        <fullName evidence="11">Alanine--glyoxylate aminotransferase family protein</fullName>
    </submittedName>
</protein>
<reference evidence="11" key="1">
    <citation type="submission" date="2020-10" db="EMBL/GenBank/DDBJ databases">
        <authorList>
            <person name="Gilroy R."/>
        </authorList>
    </citation>
    <scope>NUCLEOTIDE SEQUENCE</scope>
    <source>
        <strain evidence="11">CHK154-7741</strain>
    </source>
</reference>
<evidence type="ECO:0000256" key="1">
    <source>
        <dbReference type="ARBA" id="ARBA00001933"/>
    </source>
</evidence>
<dbReference type="GO" id="GO:0008453">
    <property type="term" value="F:alanine-glyoxylate transaminase activity"/>
    <property type="evidence" value="ECO:0007669"/>
    <property type="project" value="TreeGrafter"/>
</dbReference>
<dbReference type="FunFam" id="3.90.1150.10:FF:000031">
    <property type="entry name" value="Serine--glyoxylate aminotransferase"/>
    <property type="match status" value="1"/>
</dbReference>
<name>A0A9D1MXV5_9CLOT</name>
<evidence type="ECO:0000256" key="6">
    <source>
        <dbReference type="PIRSR" id="PIRSR000524-1"/>
    </source>
</evidence>
<dbReference type="PROSITE" id="PS00595">
    <property type="entry name" value="AA_TRANSFER_CLASS_5"/>
    <property type="match status" value="1"/>
</dbReference>
<dbReference type="EMBL" id="DVOD01000002">
    <property type="protein sequence ID" value="HIU91517.1"/>
    <property type="molecule type" value="Genomic_DNA"/>
</dbReference>
<dbReference type="InterPro" id="IPR024169">
    <property type="entry name" value="SP_NH2Trfase/AEP_transaminase"/>
</dbReference>
<keyword evidence="5 7" id="KW-0663">Pyridoxal phosphate</keyword>
<sequence>MKDKTFLMIPGPTPVPESILLAMAKHPIGHRSTEFSAILEETYADLKWLFQTQNDVFIYTSSGTGAMEGALSNLVNEGDKVLSLVIGNFGARWAKIAAKLGADVEKIEVEAGKAIDPKVLKERLDADVNKEIKIVTLTHNETATGVTNPLKELVALIKEHGAVSVVDGVTSVGAIECKMDEWGIDVLISGSQKGFMIPPGLAFLAASEKAFKMHEQCKHPSFYFDWSAYRKSVRANSTPYTPAVNLIVALNEALKMMKKDGLENILNRHAKHAKALRAAIKAIGLKPMVEDDAIASNAITSIYPPQGISVPDIRSTLKKDFDIVVANGQNDLKDKIFRMGTLGFVCDRDVLAAVSSLEASLYKLGYKFELGSGVKAAIENLV</sequence>
<reference evidence="11" key="2">
    <citation type="journal article" date="2021" name="PeerJ">
        <title>Extensive microbial diversity within the chicken gut microbiome revealed by metagenomics and culture.</title>
        <authorList>
            <person name="Gilroy R."/>
            <person name="Ravi A."/>
            <person name="Getino M."/>
            <person name="Pursley I."/>
            <person name="Horton D.L."/>
            <person name="Alikhan N.F."/>
            <person name="Baker D."/>
            <person name="Gharbi K."/>
            <person name="Hall N."/>
            <person name="Watson M."/>
            <person name="Adriaenssens E.M."/>
            <person name="Foster-Nyarko E."/>
            <person name="Jarju S."/>
            <person name="Secka A."/>
            <person name="Antonio M."/>
            <person name="Oren A."/>
            <person name="Chaudhuri R.R."/>
            <person name="La Ragione R."/>
            <person name="Hildebrand F."/>
            <person name="Pallen M.J."/>
        </authorList>
    </citation>
    <scope>NUCLEOTIDE SEQUENCE</scope>
    <source>
        <strain evidence="11">CHK154-7741</strain>
    </source>
</reference>
<dbReference type="PANTHER" id="PTHR21152">
    <property type="entry name" value="AMINOTRANSFERASE CLASS V"/>
    <property type="match status" value="1"/>
</dbReference>
<keyword evidence="4" id="KW-0808">Transferase</keyword>
<dbReference type="GO" id="GO:0019265">
    <property type="term" value="P:glycine biosynthetic process, by transamination of glyoxylate"/>
    <property type="evidence" value="ECO:0007669"/>
    <property type="project" value="TreeGrafter"/>
</dbReference>
<evidence type="ECO:0000256" key="7">
    <source>
        <dbReference type="PIRSR" id="PIRSR000524-50"/>
    </source>
</evidence>
<evidence type="ECO:0000313" key="11">
    <source>
        <dbReference type="EMBL" id="HIU91517.1"/>
    </source>
</evidence>
<comment type="caution">
    <text evidence="11">The sequence shown here is derived from an EMBL/GenBank/DDBJ whole genome shotgun (WGS) entry which is preliminary data.</text>
</comment>
<organism evidence="11 12">
    <name type="scientific">Candidatus Limenecus avicola</name>
    <dbReference type="NCBI Taxonomy" id="2840847"/>
    <lineage>
        <taxon>Bacteria</taxon>
        <taxon>Bacillati</taxon>
        <taxon>Bacillota</taxon>
        <taxon>Clostridia</taxon>
        <taxon>Eubacteriales</taxon>
        <taxon>Clostridiaceae</taxon>
        <taxon>Clostridiaceae incertae sedis</taxon>
        <taxon>Candidatus Limenecus</taxon>
    </lineage>
</organism>
<keyword evidence="3 11" id="KW-0032">Aminotransferase</keyword>
<evidence type="ECO:0000256" key="9">
    <source>
        <dbReference type="RuleBase" id="RU004504"/>
    </source>
</evidence>
<dbReference type="PIRSF" id="PIRSF000524">
    <property type="entry name" value="SPT"/>
    <property type="match status" value="1"/>
</dbReference>
<feature type="binding site" evidence="6">
    <location>
        <position position="338"/>
    </location>
    <ligand>
        <name>substrate</name>
    </ligand>
</feature>
<dbReference type="InterPro" id="IPR015422">
    <property type="entry name" value="PyrdxlP-dep_Trfase_small"/>
</dbReference>
<evidence type="ECO:0000256" key="4">
    <source>
        <dbReference type="ARBA" id="ARBA00022679"/>
    </source>
</evidence>
<evidence type="ECO:0000259" key="10">
    <source>
        <dbReference type="Pfam" id="PF00266"/>
    </source>
</evidence>
<dbReference type="Gene3D" id="3.90.1150.10">
    <property type="entry name" value="Aspartate Aminotransferase, domain 1"/>
    <property type="match status" value="1"/>
</dbReference>
<dbReference type="Pfam" id="PF00266">
    <property type="entry name" value="Aminotran_5"/>
    <property type="match status" value="1"/>
</dbReference>
<accession>A0A9D1MXV5</accession>
<dbReference type="PANTHER" id="PTHR21152:SF40">
    <property type="entry name" value="ALANINE--GLYOXYLATE AMINOTRANSFERASE"/>
    <property type="match status" value="1"/>
</dbReference>
<evidence type="ECO:0000256" key="3">
    <source>
        <dbReference type="ARBA" id="ARBA00022576"/>
    </source>
</evidence>
<proteinExistence type="inferred from homology"/>
<dbReference type="Gene3D" id="3.40.640.10">
    <property type="entry name" value="Type I PLP-dependent aspartate aminotransferase-like (Major domain)"/>
    <property type="match status" value="1"/>
</dbReference>
<dbReference type="InterPro" id="IPR000192">
    <property type="entry name" value="Aminotrans_V_dom"/>
</dbReference>
<dbReference type="GO" id="GO:0004760">
    <property type="term" value="F:L-serine-pyruvate transaminase activity"/>
    <property type="evidence" value="ECO:0007669"/>
    <property type="project" value="TreeGrafter"/>
</dbReference>
<comment type="cofactor">
    <cofactor evidence="1 7 9">
        <name>pyridoxal 5'-phosphate</name>
        <dbReference type="ChEBI" id="CHEBI:597326"/>
    </cofactor>
</comment>
<evidence type="ECO:0000256" key="5">
    <source>
        <dbReference type="ARBA" id="ARBA00022898"/>
    </source>
</evidence>
<dbReference type="SUPFAM" id="SSF53383">
    <property type="entry name" value="PLP-dependent transferases"/>
    <property type="match status" value="1"/>
</dbReference>
<dbReference type="FunFam" id="3.40.640.10:FF:000027">
    <property type="entry name" value="Serine--pyruvate aminotransferase, mitochondrial"/>
    <property type="match status" value="1"/>
</dbReference>
<dbReference type="InterPro" id="IPR015424">
    <property type="entry name" value="PyrdxlP-dep_Trfase"/>
</dbReference>
<gene>
    <name evidence="11" type="ORF">IAD26_00130</name>
</gene>
<feature type="modified residue" description="N6-(pyridoxal phosphate)lysine" evidence="7">
    <location>
        <position position="193"/>
    </location>
</feature>
<evidence type="ECO:0000313" key="12">
    <source>
        <dbReference type="Proteomes" id="UP000886748"/>
    </source>
</evidence>